<dbReference type="InterPro" id="IPR051703">
    <property type="entry name" value="NF-kappa-B_Signaling_Reg"/>
</dbReference>
<gene>
    <name evidence="3" type="primary">LOC111109184</name>
</gene>
<dbReference type="AlphaFoldDB" id="A0A8B8BC24"/>
<feature type="domain" description="YqaJ viral recombinase" evidence="1">
    <location>
        <begin position="200"/>
        <end position="340"/>
    </location>
</feature>
<dbReference type="SUPFAM" id="SSF52980">
    <property type="entry name" value="Restriction endonuclease-like"/>
    <property type="match status" value="1"/>
</dbReference>
<evidence type="ECO:0000259" key="1">
    <source>
        <dbReference type="Pfam" id="PF09588"/>
    </source>
</evidence>
<reference evidence="3" key="1">
    <citation type="submission" date="2025-08" db="UniProtKB">
        <authorList>
            <consortium name="RefSeq"/>
        </authorList>
    </citation>
    <scope>IDENTIFICATION</scope>
    <source>
        <tissue evidence="3">Whole sample</tissue>
    </source>
</reference>
<keyword evidence="2" id="KW-1185">Reference proteome</keyword>
<dbReference type="Pfam" id="PF09588">
    <property type="entry name" value="YqaJ"/>
    <property type="match status" value="1"/>
</dbReference>
<accession>A0A8B8BC24</accession>
<sequence length="382" mass="43571">MASSSSATATAFTKDLSLVPEITFAFVEEFIKSHSTSSGKEQMTKGFKYYSEQYVHSVSVYEDDEGCLVKGKCYRSQRKNESPHDVKVLINHEKVEYSFCTCAIGQSGYSGHGYDRNDPQGATKGIKSTLFNPICGEEELDVDSFLHEIKDMNIMFNTSVENTDERVQTKFGKFKKGLTEVEAIEIEESTRDQSKDPWTLRHSRITASTAGEIAKRRADGQKLADRLQTARSFQSTAMKRGIECEVVAAQAYSEKMDNNVNLYPSGVVVSPYSHWLAATPDRKVYCPSRDPPFGLLEIKCPDTDDLSNVKCLREDNGQLRLKTNDNYYYQIQMQMAVTGLKWCDFYVWLDNDSHLETIDFDEEFWQKAKDKLDLFFLTYFLD</sequence>
<dbReference type="InterPro" id="IPR011604">
    <property type="entry name" value="PDDEXK-like_dom_sf"/>
</dbReference>
<dbReference type="InterPro" id="IPR019080">
    <property type="entry name" value="YqaJ_viral_recombinase"/>
</dbReference>
<evidence type="ECO:0000313" key="3">
    <source>
        <dbReference type="RefSeq" id="XP_022300975.1"/>
    </source>
</evidence>
<dbReference type="Proteomes" id="UP000694844">
    <property type="component" value="Chromosome 8"/>
</dbReference>
<dbReference type="RefSeq" id="XP_022300975.1">
    <property type="nucleotide sequence ID" value="XM_022445267.1"/>
</dbReference>
<proteinExistence type="predicted"/>
<organism evidence="2 3">
    <name type="scientific">Crassostrea virginica</name>
    <name type="common">Eastern oyster</name>
    <dbReference type="NCBI Taxonomy" id="6565"/>
    <lineage>
        <taxon>Eukaryota</taxon>
        <taxon>Metazoa</taxon>
        <taxon>Spiralia</taxon>
        <taxon>Lophotrochozoa</taxon>
        <taxon>Mollusca</taxon>
        <taxon>Bivalvia</taxon>
        <taxon>Autobranchia</taxon>
        <taxon>Pteriomorphia</taxon>
        <taxon>Ostreida</taxon>
        <taxon>Ostreoidea</taxon>
        <taxon>Ostreidae</taxon>
        <taxon>Crassostrea</taxon>
    </lineage>
</organism>
<dbReference type="GO" id="GO:0006281">
    <property type="term" value="P:DNA repair"/>
    <property type="evidence" value="ECO:0007669"/>
    <property type="project" value="UniProtKB-ARBA"/>
</dbReference>
<name>A0A8B8BC24_CRAVI</name>
<dbReference type="PANTHER" id="PTHR46609">
    <property type="entry name" value="EXONUCLEASE, PHAGE-TYPE/RECB, C-TERMINAL DOMAIN-CONTAINING PROTEIN"/>
    <property type="match status" value="1"/>
</dbReference>
<dbReference type="CDD" id="cd22343">
    <property type="entry name" value="PDDEXK_lambda_exonuclease-like"/>
    <property type="match status" value="1"/>
</dbReference>
<dbReference type="KEGG" id="cvn:111109184"/>
<dbReference type="PANTHER" id="PTHR46609:SF7">
    <property type="match status" value="1"/>
</dbReference>
<dbReference type="OrthoDB" id="6040728at2759"/>
<dbReference type="InterPro" id="IPR011335">
    <property type="entry name" value="Restrct_endonuc-II-like"/>
</dbReference>
<dbReference type="Gene3D" id="3.90.320.10">
    <property type="match status" value="1"/>
</dbReference>
<protein>
    <submittedName>
        <fullName evidence="3">Uncharacterized protein LOC111109184</fullName>
    </submittedName>
</protein>
<evidence type="ECO:0000313" key="2">
    <source>
        <dbReference type="Proteomes" id="UP000694844"/>
    </source>
</evidence>
<dbReference type="GeneID" id="111109184"/>